<dbReference type="PANTHER" id="PTHR38011:SF2">
    <property type="entry name" value="BIFUNCTIONAL DEAMINASE-REDUCTASE DOMAIN PROTEIN"/>
    <property type="match status" value="1"/>
</dbReference>
<dbReference type="Proteomes" id="UP000295151">
    <property type="component" value="Unassembled WGS sequence"/>
</dbReference>
<organism evidence="2 3">
    <name type="scientific">Kribbella voronezhensis</name>
    <dbReference type="NCBI Taxonomy" id="2512212"/>
    <lineage>
        <taxon>Bacteria</taxon>
        <taxon>Bacillati</taxon>
        <taxon>Actinomycetota</taxon>
        <taxon>Actinomycetes</taxon>
        <taxon>Propionibacteriales</taxon>
        <taxon>Kribbellaceae</taxon>
        <taxon>Kribbella</taxon>
    </lineage>
</organism>
<dbReference type="InterPro" id="IPR050765">
    <property type="entry name" value="Riboflavin_Biosynth_HTPR"/>
</dbReference>
<sequence>MRKTTAELFSTLDGIVSGPQHWHGPYSTEEAGRQTEDSLANSDLMLLGGNTYDEHAGYWPTADGRMAELMNGIAKLVVTSRAEPLEWSNSTQLSGDVETSIRELKEQDGGDILITGSVALVKSLLAAALVDELRLIVDPVVVGEGTRLFGETPSAWSLVATRPHPTGAVTLTYALTSTPA</sequence>
<dbReference type="AlphaFoldDB" id="A0A4R7T5Y3"/>
<dbReference type="GO" id="GO:0008703">
    <property type="term" value="F:5-amino-6-(5-phosphoribosylamino)uracil reductase activity"/>
    <property type="evidence" value="ECO:0007669"/>
    <property type="project" value="InterPro"/>
</dbReference>
<dbReference type="Pfam" id="PF01872">
    <property type="entry name" value="RibD_C"/>
    <property type="match status" value="1"/>
</dbReference>
<feature type="domain" description="Bacterial bifunctional deaminase-reductase C-terminal" evidence="1">
    <location>
        <begin position="4"/>
        <end position="155"/>
    </location>
</feature>
<evidence type="ECO:0000313" key="3">
    <source>
        <dbReference type="Proteomes" id="UP000295151"/>
    </source>
</evidence>
<dbReference type="RefSeq" id="WP_133976828.1">
    <property type="nucleotide sequence ID" value="NZ_SOCE01000001.1"/>
</dbReference>
<name>A0A4R7T5Y3_9ACTN</name>
<dbReference type="InterPro" id="IPR024072">
    <property type="entry name" value="DHFR-like_dom_sf"/>
</dbReference>
<dbReference type="EMBL" id="SOCE01000001">
    <property type="protein sequence ID" value="TDU86979.1"/>
    <property type="molecule type" value="Genomic_DNA"/>
</dbReference>
<evidence type="ECO:0000259" key="1">
    <source>
        <dbReference type="Pfam" id="PF01872"/>
    </source>
</evidence>
<dbReference type="Gene3D" id="3.40.430.10">
    <property type="entry name" value="Dihydrofolate Reductase, subunit A"/>
    <property type="match status" value="1"/>
</dbReference>
<dbReference type="SUPFAM" id="SSF53597">
    <property type="entry name" value="Dihydrofolate reductase-like"/>
    <property type="match status" value="1"/>
</dbReference>
<protein>
    <submittedName>
        <fullName evidence="2">RibD domain-containing protein</fullName>
    </submittedName>
</protein>
<dbReference type="OrthoDB" id="3471498at2"/>
<dbReference type="InterPro" id="IPR002734">
    <property type="entry name" value="RibDG_C"/>
</dbReference>
<gene>
    <name evidence="2" type="ORF">EV138_0496</name>
</gene>
<reference evidence="2 3" key="1">
    <citation type="submission" date="2019-03" db="EMBL/GenBank/DDBJ databases">
        <title>Genomic Encyclopedia of Type Strains, Phase III (KMG-III): the genomes of soil and plant-associated and newly described type strains.</title>
        <authorList>
            <person name="Whitman W."/>
        </authorList>
    </citation>
    <scope>NUCLEOTIDE SEQUENCE [LARGE SCALE GENOMIC DNA]</scope>
    <source>
        <strain evidence="2 3">VKM Ac-2575</strain>
    </source>
</reference>
<keyword evidence="3" id="KW-1185">Reference proteome</keyword>
<proteinExistence type="predicted"/>
<dbReference type="PANTHER" id="PTHR38011">
    <property type="entry name" value="DIHYDROFOLATE REDUCTASE FAMILY PROTEIN (AFU_ORTHOLOGUE AFUA_8G06820)"/>
    <property type="match status" value="1"/>
</dbReference>
<evidence type="ECO:0000313" key="2">
    <source>
        <dbReference type="EMBL" id="TDU86979.1"/>
    </source>
</evidence>
<dbReference type="GO" id="GO:0009231">
    <property type="term" value="P:riboflavin biosynthetic process"/>
    <property type="evidence" value="ECO:0007669"/>
    <property type="project" value="InterPro"/>
</dbReference>
<accession>A0A4R7T5Y3</accession>
<comment type="caution">
    <text evidence="2">The sequence shown here is derived from an EMBL/GenBank/DDBJ whole genome shotgun (WGS) entry which is preliminary data.</text>
</comment>